<protein>
    <recommendedName>
        <fullName evidence="4">DUF3396 domain-containing protein</fullName>
    </recommendedName>
</protein>
<proteinExistence type="predicted"/>
<evidence type="ECO:0008006" key="4">
    <source>
        <dbReference type="Google" id="ProtNLM"/>
    </source>
</evidence>
<feature type="region of interest" description="Disordered" evidence="1">
    <location>
        <begin position="332"/>
        <end position="365"/>
    </location>
</feature>
<gene>
    <name evidence="2" type="ORF">GCM10022279_08210</name>
</gene>
<dbReference type="EMBL" id="BAABBP010000005">
    <property type="protein sequence ID" value="GAA3987562.1"/>
    <property type="molecule type" value="Genomic_DNA"/>
</dbReference>
<evidence type="ECO:0000313" key="3">
    <source>
        <dbReference type="Proteomes" id="UP001501627"/>
    </source>
</evidence>
<evidence type="ECO:0000256" key="1">
    <source>
        <dbReference type="SAM" id="MobiDB-lite"/>
    </source>
</evidence>
<reference evidence="3" key="1">
    <citation type="journal article" date="2019" name="Int. J. Syst. Evol. Microbiol.">
        <title>The Global Catalogue of Microorganisms (GCM) 10K type strain sequencing project: providing services to taxonomists for standard genome sequencing and annotation.</title>
        <authorList>
            <consortium name="The Broad Institute Genomics Platform"/>
            <consortium name="The Broad Institute Genome Sequencing Center for Infectious Disease"/>
            <person name="Wu L."/>
            <person name="Ma J."/>
        </authorList>
    </citation>
    <scope>NUCLEOTIDE SEQUENCE [LARGE SCALE GENOMIC DNA]</scope>
    <source>
        <strain evidence="3">JCM 17561</strain>
    </source>
</reference>
<dbReference type="Proteomes" id="UP001501627">
    <property type="component" value="Unassembled WGS sequence"/>
</dbReference>
<sequence length="365" mass="39854">MLTHQAPMAHELLTALDLTAAELATLRGASPGDEAIDLNALAQDSHTLRTLHRTLLAIGSARSLAVAERLRAFASQRLGLALTVAVPATGDRCSPAQLFAQHRELWIWSASPFDEERAEYWEQLCSGFLDQPERLLVYFVPTIDIADRLALRFETELHARQYDEDDQPCEGARGFGATVFIIVTNLAATMPYTVVASPGTPGLALDGVAPTGWTLGPQAQAFSALSRRYTDGLIAHARAAGMGHSRVAGNFFPLGQPLNRSGLPFADYRRIDQLIGIRTEQAIGLFDGTPWAGWRPRTQGSESVGFGDAPTDAHPLKFHPFFIRAYRKKAGDLSKQIPARPTAGDAEHPQPPSRYFDQPQTSDFD</sequence>
<organism evidence="2 3">
    <name type="scientific">Comamonas faecalis</name>
    <dbReference type="NCBI Taxonomy" id="1387849"/>
    <lineage>
        <taxon>Bacteria</taxon>
        <taxon>Pseudomonadati</taxon>
        <taxon>Pseudomonadota</taxon>
        <taxon>Betaproteobacteria</taxon>
        <taxon>Burkholderiales</taxon>
        <taxon>Comamonadaceae</taxon>
        <taxon>Comamonas</taxon>
    </lineage>
</organism>
<dbReference type="RefSeq" id="WP_103044330.1">
    <property type="nucleotide sequence ID" value="NZ_BAABBP010000005.1"/>
</dbReference>
<keyword evidence="3" id="KW-1185">Reference proteome</keyword>
<comment type="caution">
    <text evidence="2">The sequence shown here is derived from an EMBL/GenBank/DDBJ whole genome shotgun (WGS) entry which is preliminary data.</text>
</comment>
<accession>A0ABP7QTD3</accession>
<evidence type="ECO:0000313" key="2">
    <source>
        <dbReference type="EMBL" id="GAA3987562.1"/>
    </source>
</evidence>
<name>A0ABP7QTD3_9BURK</name>